<evidence type="ECO:0000256" key="1">
    <source>
        <dbReference type="SAM" id="SignalP"/>
    </source>
</evidence>
<keyword evidence="1" id="KW-0732">Signal</keyword>
<keyword evidence="3" id="KW-1185">Reference proteome</keyword>
<dbReference type="Proteomes" id="UP001056291">
    <property type="component" value="Chromosome"/>
</dbReference>
<organism evidence="2 3">
    <name type="scientific">Sneathiella marina</name>
    <dbReference type="NCBI Taxonomy" id="2950108"/>
    <lineage>
        <taxon>Bacteria</taxon>
        <taxon>Pseudomonadati</taxon>
        <taxon>Pseudomonadota</taxon>
        <taxon>Alphaproteobacteria</taxon>
        <taxon>Sneathiellales</taxon>
        <taxon>Sneathiellaceae</taxon>
        <taxon>Sneathiella</taxon>
    </lineage>
</organism>
<reference evidence="2" key="1">
    <citation type="submission" date="2022-06" db="EMBL/GenBank/DDBJ databases">
        <title>Sneathiella actinostolidae sp. nov., isolated from a sea anemonein the Western Pacific Ocean.</title>
        <authorList>
            <person name="Wei M.J."/>
        </authorList>
    </citation>
    <scope>NUCLEOTIDE SEQUENCE</scope>
    <source>
        <strain evidence="2">PHK-P5</strain>
    </source>
</reference>
<proteinExistence type="predicted"/>
<feature type="chain" id="PRO_5046997498" evidence="1">
    <location>
        <begin position="24"/>
        <end position="314"/>
    </location>
</feature>
<dbReference type="RefSeq" id="WP_251937018.1">
    <property type="nucleotide sequence ID" value="NZ_CP098747.1"/>
</dbReference>
<name>A0ABY4WDY0_9PROT</name>
<dbReference type="SUPFAM" id="SSF102198">
    <property type="entry name" value="Putative cyclase"/>
    <property type="match status" value="1"/>
</dbReference>
<protein>
    <submittedName>
        <fullName evidence="2">Cyclase family protein</fullName>
    </submittedName>
</protein>
<dbReference type="EMBL" id="CP098747">
    <property type="protein sequence ID" value="USG62831.1"/>
    <property type="molecule type" value="Genomic_DNA"/>
</dbReference>
<dbReference type="Pfam" id="PF04199">
    <property type="entry name" value="Cyclase"/>
    <property type="match status" value="1"/>
</dbReference>
<feature type="signal peptide" evidence="1">
    <location>
        <begin position="1"/>
        <end position="23"/>
    </location>
</feature>
<evidence type="ECO:0000313" key="2">
    <source>
        <dbReference type="EMBL" id="USG62831.1"/>
    </source>
</evidence>
<dbReference type="InterPro" id="IPR007325">
    <property type="entry name" value="KFase/CYL"/>
</dbReference>
<gene>
    <name evidence="2" type="ORF">NBZ79_07560</name>
</gene>
<accession>A0ABY4WDY0</accession>
<evidence type="ECO:0000313" key="3">
    <source>
        <dbReference type="Proteomes" id="UP001056291"/>
    </source>
</evidence>
<dbReference type="PANTHER" id="PTHR34861">
    <property type="match status" value="1"/>
</dbReference>
<dbReference type="PANTHER" id="PTHR34861:SF10">
    <property type="entry name" value="CYCLASE"/>
    <property type="match status" value="1"/>
</dbReference>
<dbReference type="InterPro" id="IPR037175">
    <property type="entry name" value="KFase_sf"/>
</dbReference>
<sequence length="314" mass="33668">MSILKTLALSAVGLTFMTGAALAEDCKPSKWGPDDEIGSANLVTPERTLAASKLIKQGKSVPLGIVIDSATPAFPPRGLSLQVVQPNQQGAQRLFAYNGSYNDDLMQLWLGIGSQLDGLGHLGQDGMYYNCNDEKDFAAITGLKKLGTHLMPPMVGRGVVLNMAKHFGMESLPAGKFFTAADIQAASKAQGVEIREGDVVLFYTGWTDAKLESDPVAWASGEPGTSEDAAEWLASKNVMAVGADTWGVDVVPPEKEGRPFYGHVVLLKEHGIFILETMDTGPLVRDGVTEFMFVLGQPRVRGTVQMIINPVALY</sequence>
<dbReference type="Gene3D" id="3.50.30.50">
    <property type="entry name" value="Putative cyclase"/>
    <property type="match status" value="1"/>
</dbReference>